<feature type="domain" description="WSC" evidence="3">
    <location>
        <begin position="560"/>
        <end position="656"/>
    </location>
</feature>
<feature type="chain" id="PRO_5045948395" description="WSC domain-containing protein" evidence="2">
    <location>
        <begin position="20"/>
        <end position="705"/>
    </location>
</feature>
<comment type="caution">
    <text evidence="4">The sequence shown here is derived from an EMBL/GenBank/DDBJ whole genome shotgun (WGS) entry which is preliminary data.</text>
</comment>
<dbReference type="PROSITE" id="PS51212">
    <property type="entry name" value="WSC"/>
    <property type="match status" value="2"/>
</dbReference>
<feature type="region of interest" description="Disordered" evidence="1">
    <location>
        <begin position="535"/>
        <end position="556"/>
    </location>
</feature>
<feature type="signal peptide" evidence="2">
    <location>
        <begin position="1"/>
        <end position="19"/>
    </location>
</feature>
<dbReference type="Pfam" id="PF01822">
    <property type="entry name" value="WSC"/>
    <property type="match status" value="2"/>
</dbReference>
<feature type="domain" description="WSC" evidence="3">
    <location>
        <begin position="356"/>
        <end position="453"/>
    </location>
</feature>
<gene>
    <name evidence="4" type="ORF">LTR24_000266</name>
</gene>
<keyword evidence="2" id="KW-0732">Signal</keyword>
<reference evidence="4 5" key="1">
    <citation type="submission" date="2023-08" db="EMBL/GenBank/DDBJ databases">
        <title>Black Yeasts Isolated from many extreme environments.</title>
        <authorList>
            <person name="Coleine C."/>
            <person name="Stajich J.E."/>
            <person name="Selbmann L."/>
        </authorList>
    </citation>
    <scope>NUCLEOTIDE SEQUENCE [LARGE SCALE GENOMIC DNA]</scope>
    <source>
        <strain evidence="4 5">CCFEE 5885</strain>
    </source>
</reference>
<sequence length="705" mass="73723">MSIITSLAHLSLLAAPAAAFWRLPCKTTLVVERADPIVAPGNVSGHVHQIMGGNGFDFEMDYADTQASTCTSCTVHGDLSNYWTPVLYYQHQDGTFEKVNQVGGGLVYYLQRSGPNNGKLQAFPEGLRMVSGDPYKRSAGDDFASQAVSYACLDYSKDATPETPGFPSVNCPSGLRSQVFFPSCWDGVNLDSSDHKSHMAFPIDSYNNGACPDTHPVHLVSIFYEILWDVNSFKDMWYGSSQPFVWAMGDPTGYGFHGDFLMGWDRDILQQAVDECTNDSGRVEDCPVFQLYPDSTAEGCKQATKIDEDIQGPFAQLPGCNPVQNGPGRASAVKSCASNSTIGQGKSFFTDLTSSGWGYQGCGTDNYYARALTGASTSQDSMTNEQCVKFCGDKGFSVAGTEYGRECYCGNSISSTAAPVAGVPGNCNMPCAGDGTGAELCGGYGVISLYQKCTGSTCSNAGDANGSKSASGSSSAASSSGTASASASPSTSATPSTSAASSRNSASVSLANTSSGNAVAKVQSSSTPAASSASASASASTSQTSSSSTPTNPTTGLPPNWSYLTCITDTINPRTLEKLAPYTLANALITSTSCVSCCASAGYILAGTEHGGECWCGTSMPSNTLEIDESKCSMPCKGDSTERCGGASALSLFADTSATDGTLVKREEQQEAKVASWIERDVGEVKEHMKVHAKRFTHGHGHGQT</sequence>
<organism evidence="4 5">
    <name type="scientific">Lithohypha guttulata</name>
    <dbReference type="NCBI Taxonomy" id="1690604"/>
    <lineage>
        <taxon>Eukaryota</taxon>
        <taxon>Fungi</taxon>
        <taxon>Dikarya</taxon>
        <taxon>Ascomycota</taxon>
        <taxon>Pezizomycotina</taxon>
        <taxon>Eurotiomycetes</taxon>
        <taxon>Chaetothyriomycetidae</taxon>
        <taxon>Chaetothyriales</taxon>
        <taxon>Trichomeriaceae</taxon>
        <taxon>Lithohypha</taxon>
    </lineage>
</organism>
<proteinExistence type="predicted"/>
<dbReference type="PANTHER" id="PTHR43662">
    <property type="match status" value="1"/>
</dbReference>
<evidence type="ECO:0000313" key="4">
    <source>
        <dbReference type="EMBL" id="KAK5102356.1"/>
    </source>
</evidence>
<accession>A0ABR0KP92</accession>
<evidence type="ECO:0000313" key="5">
    <source>
        <dbReference type="Proteomes" id="UP001345013"/>
    </source>
</evidence>
<keyword evidence="5" id="KW-1185">Reference proteome</keyword>
<evidence type="ECO:0000256" key="1">
    <source>
        <dbReference type="SAM" id="MobiDB-lite"/>
    </source>
</evidence>
<feature type="region of interest" description="Disordered" evidence="1">
    <location>
        <begin position="469"/>
        <end position="503"/>
    </location>
</feature>
<name>A0ABR0KP92_9EURO</name>
<feature type="compositionally biased region" description="Low complexity" evidence="1">
    <location>
        <begin position="535"/>
        <end position="555"/>
    </location>
</feature>
<dbReference type="Pfam" id="PF09362">
    <property type="entry name" value="DUF1996"/>
    <property type="match status" value="1"/>
</dbReference>
<dbReference type="PANTHER" id="PTHR43662:SF3">
    <property type="entry name" value="DOMAIN PROTEIN, PUTATIVE (AFU_ORTHOLOGUE AFUA_6G11970)-RELATED"/>
    <property type="match status" value="1"/>
</dbReference>
<dbReference type="Proteomes" id="UP001345013">
    <property type="component" value="Unassembled WGS sequence"/>
</dbReference>
<dbReference type="SMART" id="SM00321">
    <property type="entry name" value="WSC"/>
    <property type="match status" value="2"/>
</dbReference>
<dbReference type="EMBL" id="JAVRRG010000002">
    <property type="protein sequence ID" value="KAK5102356.1"/>
    <property type="molecule type" value="Genomic_DNA"/>
</dbReference>
<protein>
    <recommendedName>
        <fullName evidence="3">WSC domain-containing protein</fullName>
    </recommendedName>
</protein>
<dbReference type="InterPro" id="IPR018535">
    <property type="entry name" value="DUF1996"/>
</dbReference>
<evidence type="ECO:0000259" key="3">
    <source>
        <dbReference type="PROSITE" id="PS51212"/>
    </source>
</evidence>
<dbReference type="InterPro" id="IPR002889">
    <property type="entry name" value="WSC_carb-bd"/>
</dbReference>
<evidence type="ECO:0000256" key="2">
    <source>
        <dbReference type="SAM" id="SignalP"/>
    </source>
</evidence>